<dbReference type="PANTHER" id="PTHR34512">
    <property type="entry name" value="CELL SURFACE PROTEIN"/>
    <property type="match status" value="1"/>
</dbReference>
<accession>A0A098LGA0</accession>
<dbReference type="InterPro" id="IPR011047">
    <property type="entry name" value="Quinoprotein_ADH-like_sf"/>
</dbReference>
<dbReference type="InterPro" id="IPR015943">
    <property type="entry name" value="WD40/YVTN_repeat-like_dom_sf"/>
</dbReference>
<dbReference type="RefSeq" id="WP_045465111.1">
    <property type="nucleotide sequence ID" value="NZ_BBLT01000006.1"/>
</dbReference>
<evidence type="ECO:0000313" key="2">
    <source>
        <dbReference type="EMBL" id="GAL86006.1"/>
    </source>
</evidence>
<dbReference type="Pfam" id="PF13360">
    <property type="entry name" value="PQQ_2"/>
    <property type="match status" value="1"/>
</dbReference>
<gene>
    <name evidence="2" type="ORF">MYP_3235</name>
</gene>
<dbReference type="OrthoDB" id="7012117at2"/>
<protein>
    <recommendedName>
        <fullName evidence="1">Pyrrolo-quinoline quinone repeat domain-containing protein</fullName>
    </recommendedName>
</protein>
<keyword evidence="3" id="KW-1185">Reference proteome</keyword>
<name>A0A098LGA0_9BACT</name>
<organism evidence="2 3">
    <name type="scientific">Sporocytophaga myxococcoides</name>
    <dbReference type="NCBI Taxonomy" id="153721"/>
    <lineage>
        <taxon>Bacteria</taxon>
        <taxon>Pseudomonadati</taxon>
        <taxon>Bacteroidota</taxon>
        <taxon>Cytophagia</taxon>
        <taxon>Cytophagales</taxon>
        <taxon>Cytophagaceae</taxon>
        <taxon>Sporocytophaga</taxon>
    </lineage>
</organism>
<dbReference type="PANTHER" id="PTHR34512:SF30">
    <property type="entry name" value="OUTER MEMBRANE PROTEIN ASSEMBLY FACTOR BAMB"/>
    <property type="match status" value="1"/>
</dbReference>
<dbReference type="SUPFAM" id="SSF50998">
    <property type="entry name" value="Quinoprotein alcohol dehydrogenase-like"/>
    <property type="match status" value="1"/>
</dbReference>
<dbReference type="InterPro" id="IPR002372">
    <property type="entry name" value="PQQ_rpt_dom"/>
</dbReference>
<dbReference type="Gene3D" id="2.130.10.10">
    <property type="entry name" value="YVTN repeat-like/Quinoprotein amine dehydrogenase"/>
    <property type="match status" value="1"/>
</dbReference>
<reference evidence="2 3" key="1">
    <citation type="submission" date="2014-09" db="EMBL/GenBank/DDBJ databases">
        <title>Sporocytophaga myxococcoides PG-01 genome sequencing.</title>
        <authorList>
            <person name="Liu L."/>
            <person name="Gao P.J."/>
            <person name="Chen G.J."/>
            <person name="Wang L.S."/>
        </authorList>
    </citation>
    <scope>NUCLEOTIDE SEQUENCE [LARGE SCALE GENOMIC DNA]</scope>
    <source>
        <strain evidence="2 3">PG-01</strain>
    </source>
</reference>
<dbReference type="Proteomes" id="UP000030185">
    <property type="component" value="Unassembled WGS sequence"/>
</dbReference>
<comment type="caution">
    <text evidence="2">The sequence shown here is derived from an EMBL/GenBank/DDBJ whole genome shotgun (WGS) entry which is preliminary data.</text>
</comment>
<dbReference type="EMBL" id="BBLT01000006">
    <property type="protein sequence ID" value="GAL86006.1"/>
    <property type="molecule type" value="Genomic_DNA"/>
</dbReference>
<sequence length="565" mass="63473">MISSIKKIIFILILFLVITDTIAQDKFPLAWKADHGFKATLCRTWDDYGTYFIGASEKEISVIGKEGKSLWRFKFQEKGFKEAKEVWYYNNGVVEVTYKPVEKKSQEEIVVLYDVQNGNELWKTGNDENKFKELIKPKPQENPVDNSIPLASLPLKKVYGTKIRRDINVTTADYGSFVVYRPGVPFTWGKEVNSEIYIPEKSIEVNLNYKRKLLRAAIGKTTVINVSANKGGTQLWSSELKVKIVSTIVSDEDMIDFFVSQNKVFVVYEGISVLDLSTGKLLWTSDFNNSEVSVGLKARQELSIADMPLVTDDGVYIADLTSETYGIKKCDLETGNVLWKSPKYSSSDVIPFVTIQGGVVLAKFGGIINVQSVITNPNNGAETYKTEFKMRGKAGIKAFDSKTGKVLWDEKKLGDKIDFISDLIQDNGKVSFFSDKAFYTIDLKSGDMLNKVVIKDLKVDKAIAVWSSDDGKLAYAVYDNGVFAVDLASGKTKYELKVSDVNGVFKRGNRYFLQIGEDLNKLVSFDLEEGKLKGKMDDAYKRNVTVDGQSVIKLNWGEIEKYTVK</sequence>
<evidence type="ECO:0000259" key="1">
    <source>
        <dbReference type="Pfam" id="PF13360"/>
    </source>
</evidence>
<feature type="domain" description="Pyrrolo-quinoline quinone repeat" evidence="1">
    <location>
        <begin position="223"/>
        <end position="384"/>
    </location>
</feature>
<dbReference type="AlphaFoldDB" id="A0A098LGA0"/>
<evidence type="ECO:0000313" key="3">
    <source>
        <dbReference type="Proteomes" id="UP000030185"/>
    </source>
</evidence>
<proteinExistence type="predicted"/>
<dbReference type="Gene3D" id="2.40.128.630">
    <property type="match status" value="1"/>
</dbReference>